<dbReference type="InterPro" id="IPR015914">
    <property type="entry name" value="PAPs_N"/>
</dbReference>
<dbReference type="EMBL" id="AHTH01000037">
    <property type="protein sequence ID" value="EHR40552.1"/>
    <property type="molecule type" value="Genomic_DNA"/>
</dbReference>
<name>H3ZFR8_9ALTE</name>
<reference evidence="5 6" key="1">
    <citation type="journal article" date="2012" name="J. Bacteriol.">
        <title>Genome Sequence of Extracellular-Protease-Producing Alishewanella jeotgali Isolated from Traditional Korean Fermented Seafood.</title>
        <authorList>
            <person name="Jung J."/>
            <person name="Chun J."/>
            <person name="Park W."/>
        </authorList>
    </citation>
    <scope>NUCLEOTIDE SEQUENCE [LARGE SCALE GENOMIC DNA]</scope>
    <source>
        <strain evidence="5 6">KCTC 22429</strain>
    </source>
</reference>
<dbReference type="Proteomes" id="UP000012046">
    <property type="component" value="Unassembled WGS sequence"/>
</dbReference>
<proteinExistence type="predicted"/>
<keyword evidence="1 2" id="KW-0732">Signal</keyword>
<feature type="chain" id="PRO_5003591338" evidence="2">
    <location>
        <begin position="20"/>
        <end position="469"/>
    </location>
</feature>
<feature type="signal peptide" evidence="2">
    <location>
        <begin position="1"/>
        <end position="19"/>
    </location>
</feature>
<gene>
    <name evidence="5" type="ORF">AJE_10804</name>
</gene>
<dbReference type="PATRIC" id="fig|1129374.4.peg.2141"/>
<dbReference type="SUPFAM" id="SSF49363">
    <property type="entry name" value="Purple acid phosphatase, N-terminal domain"/>
    <property type="match status" value="1"/>
</dbReference>
<dbReference type="GO" id="GO:0046872">
    <property type="term" value="F:metal ion binding"/>
    <property type="evidence" value="ECO:0007669"/>
    <property type="project" value="InterPro"/>
</dbReference>
<feature type="domain" description="Calcineurin-like phosphoesterase" evidence="3">
    <location>
        <begin position="153"/>
        <end position="346"/>
    </location>
</feature>
<evidence type="ECO:0000256" key="1">
    <source>
        <dbReference type="ARBA" id="ARBA00022729"/>
    </source>
</evidence>
<organism evidence="5 6">
    <name type="scientific">Alishewanella jeotgali KCTC 22429</name>
    <dbReference type="NCBI Taxonomy" id="1129374"/>
    <lineage>
        <taxon>Bacteria</taxon>
        <taxon>Pseudomonadati</taxon>
        <taxon>Pseudomonadota</taxon>
        <taxon>Gammaproteobacteria</taxon>
        <taxon>Alteromonadales</taxon>
        <taxon>Alteromonadaceae</taxon>
        <taxon>Alishewanella</taxon>
    </lineage>
</organism>
<dbReference type="CDD" id="cd00063">
    <property type="entry name" value="FN3"/>
    <property type="match status" value="1"/>
</dbReference>
<keyword evidence="6" id="KW-1185">Reference proteome</keyword>
<dbReference type="RefSeq" id="WP_008950878.1">
    <property type="nucleotide sequence ID" value="NZ_AHTH01000037.1"/>
</dbReference>
<dbReference type="PANTHER" id="PTHR22953">
    <property type="entry name" value="ACID PHOSPHATASE RELATED"/>
    <property type="match status" value="1"/>
</dbReference>
<sequence length="469" mass="52710">MKLTLFSCAMLLVSTSLLATTEMGAQAKHYTMVPEQLSRYQASVFPDRIILIPTTQPAHSQTVNWRTNTGLLKPEAEIALAQSGPGFVWQSSRVAATSQSIQTENGLALQHSVTFSDLKADTQYVYRVKGAGTWSEWLQFRTATAGFAPFSFIYFGDAQNHNKSQVSRVMREALLTRPRAKLMLHAGDLVSSREGNHDNEWGEWFDALGWAGAMLNQFITPGNHEYVEDEQEQHHLVPQFAAQFNGLRNGPAPLQETVYYTDYQGVRFISLNSMAALQDEAMAKLQAQWLKQVLGNNPARWTVVTYHHPMFSVSQGRDNPLLRQHWQPVLDQFSVDLVLQGHDHTYGRVSQQASNGQLSGAVYIVSVAGPKMYLSSDTSRQHMQRLAEDTQLFQLIDITENELKYQALTVTGELYDGFVIQKQGKQRTLKEAANLPATRLCGTPTELRVRANRCWNSTEFNLPALPFNL</sequence>
<dbReference type="InterPro" id="IPR039331">
    <property type="entry name" value="PAPs-like"/>
</dbReference>
<evidence type="ECO:0000313" key="5">
    <source>
        <dbReference type="EMBL" id="EHR40552.1"/>
    </source>
</evidence>
<accession>H3ZFR8</accession>
<dbReference type="PANTHER" id="PTHR22953:SF153">
    <property type="entry name" value="PURPLE ACID PHOSPHATASE"/>
    <property type="match status" value="1"/>
</dbReference>
<dbReference type="STRING" id="1129374.AJE_10804"/>
<protein>
    <submittedName>
        <fullName evidence="5">Metallophosphoesterase</fullName>
    </submittedName>
</protein>
<dbReference type="InterPro" id="IPR029052">
    <property type="entry name" value="Metallo-depent_PP-like"/>
</dbReference>
<dbReference type="GO" id="GO:0003993">
    <property type="term" value="F:acid phosphatase activity"/>
    <property type="evidence" value="ECO:0007669"/>
    <property type="project" value="InterPro"/>
</dbReference>
<dbReference type="InterPro" id="IPR008963">
    <property type="entry name" value="Purple_acid_Pase-like_N"/>
</dbReference>
<dbReference type="Gene3D" id="3.60.21.10">
    <property type="match status" value="1"/>
</dbReference>
<evidence type="ECO:0000313" key="6">
    <source>
        <dbReference type="Proteomes" id="UP000012046"/>
    </source>
</evidence>
<dbReference type="InterPro" id="IPR003961">
    <property type="entry name" value="FN3_dom"/>
</dbReference>
<evidence type="ECO:0000259" key="4">
    <source>
        <dbReference type="Pfam" id="PF16656"/>
    </source>
</evidence>
<dbReference type="Pfam" id="PF00149">
    <property type="entry name" value="Metallophos"/>
    <property type="match status" value="1"/>
</dbReference>
<comment type="caution">
    <text evidence="5">The sequence shown here is derived from an EMBL/GenBank/DDBJ whole genome shotgun (WGS) entry which is preliminary data.</text>
</comment>
<dbReference type="eggNOG" id="COG1409">
    <property type="taxonomic scope" value="Bacteria"/>
</dbReference>
<dbReference type="SUPFAM" id="SSF56300">
    <property type="entry name" value="Metallo-dependent phosphatases"/>
    <property type="match status" value="1"/>
</dbReference>
<evidence type="ECO:0000256" key="2">
    <source>
        <dbReference type="SAM" id="SignalP"/>
    </source>
</evidence>
<dbReference type="InterPro" id="IPR004843">
    <property type="entry name" value="Calcineurin-like_PHP"/>
</dbReference>
<evidence type="ECO:0000259" key="3">
    <source>
        <dbReference type="Pfam" id="PF00149"/>
    </source>
</evidence>
<dbReference type="AlphaFoldDB" id="H3ZFR8"/>
<feature type="domain" description="Purple acid phosphatase N-terminal" evidence="4">
    <location>
        <begin position="46"/>
        <end position="142"/>
    </location>
</feature>
<dbReference type="Gene3D" id="2.60.40.380">
    <property type="entry name" value="Purple acid phosphatase-like, N-terminal"/>
    <property type="match status" value="1"/>
</dbReference>
<dbReference type="Pfam" id="PF16656">
    <property type="entry name" value="Pur_ac_phosph_N"/>
    <property type="match status" value="1"/>
</dbReference>